<dbReference type="PROSITE" id="PS50112">
    <property type="entry name" value="PAS"/>
    <property type="match status" value="1"/>
</dbReference>
<feature type="region of interest" description="Disordered" evidence="1">
    <location>
        <begin position="632"/>
        <end position="651"/>
    </location>
</feature>
<dbReference type="SUPFAM" id="SSF55785">
    <property type="entry name" value="PYP-like sensor domain (PAS domain)"/>
    <property type="match status" value="1"/>
</dbReference>
<organism evidence="3 4">
    <name type="scientific">Malassezia psittaci</name>
    <dbReference type="NCBI Taxonomy" id="1821823"/>
    <lineage>
        <taxon>Eukaryota</taxon>
        <taxon>Fungi</taxon>
        <taxon>Dikarya</taxon>
        <taxon>Basidiomycota</taxon>
        <taxon>Ustilaginomycotina</taxon>
        <taxon>Malasseziomycetes</taxon>
        <taxon>Malasseziales</taxon>
        <taxon>Malasseziaceae</taxon>
        <taxon>Malassezia</taxon>
    </lineage>
</organism>
<dbReference type="InterPro" id="IPR000014">
    <property type="entry name" value="PAS"/>
</dbReference>
<evidence type="ECO:0000313" key="4">
    <source>
        <dbReference type="Proteomes" id="UP001214628"/>
    </source>
</evidence>
<dbReference type="CDD" id="cd00130">
    <property type="entry name" value="PAS"/>
    <property type="match status" value="1"/>
</dbReference>
<evidence type="ECO:0000313" key="3">
    <source>
        <dbReference type="EMBL" id="WFD42486.1"/>
    </source>
</evidence>
<gene>
    <name evidence="3" type="ORF">MPSI1_001131</name>
</gene>
<feature type="region of interest" description="Disordered" evidence="1">
    <location>
        <begin position="402"/>
        <end position="433"/>
    </location>
</feature>
<feature type="domain" description="PAS" evidence="2">
    <location>
        <begin position="259"/>
        <end position="303"/>
    </location>
</feature>
<dbReference type="EMBL" id="CP118375">
    <property type="protein sequence ID" value="WFD42486.1"/>
    <property type="molecule type" value="Genomic_DNA"/>
</dbReference>
<sequence>MPRALAQTQQEYGDDPWQDYSSKPRSAQDPRDPQNYDPVRSMYSHTGVNILDIFTRVSQRLSPQLQIGPVDMTCAMSIAHVKSQDDTTAPRVIFRDVSEEFLRLLNLPREHVVGRAPTHVLPCPQQEVNQIERLYVAAANGIEQQAVFHFRSKDGYKSILMSLIPLRYSQSNDHHTQSPFVEFIVGFQADLSDDASLQEIQQFSNATQLTSPKPSPPYAPSRKPKATQTKEMQTWQSFLSDESHTDAVHFVTWHDELQYVSQSSLSLLGYHAEELMGKSVEEMCHPNDIVALLRDLKSIKNKTTRSSNPRPKPQMKQVRVDEGTSRHTTLAEVNGLLRYNHKTNGLVWMDSTARLVQQQGGAGRRARSVIVVSGYRPRNLSAESHDPMPQYTTGHSVEATMSEDNWSSPQLHESSNLKTSLPDNSSRSSAGDSSSLAERPLWLVLSAMGVILQCYEQIDTDQVRMKNEPELNLRIGFVLLNVMQHEVIMQIQHALLDPRKQPVSAATWISNTPVISTWIPLNGDEVGPALQQIGAKILVRLEISRNGLNRQAHQLFEPEKDWATIPKGLQQANQESDQLAPLPGYDSSPPFDHNAHNLDYLSSNGNSAVEFELFPWHARDEAWAQWIHHRGMPDQKSKSSNNVSSNPLLNWDSSTAEKYGVRDHWLHMPPTHQSMESAPKQGSETSPSPLDLLSSGPATRSHSPQATASQHPASSRDSSNATSHA</sequence>
<feature type="compositionally biased region" description="Polar residues" evidence="1">
    <location>
        <begin position="698"/>
        <end position="725"/>
    </location>
</feature>
<feature type="compositionally biased region" description="Low complexity" evidence="1">
    <location>
        <begin position="686"/>
        <end position="697"/>
    </location>
</feature>
<feature type="region of interest" description="Disordered" evidence="1">
    <location>
        <begin position="301"/>
        <end position="326"/>
    </location>
</feature>
<name>A0AAF0F3W8_9BASI</name>
<feature type="compositionally biased region" description="Polar residues" evidence="1">
    <location>
        <begin position="1"/>
        <end position="11"/>
    </location>
</feature>
<dbReference type="Gene3D" id="3.30.450.20">
    <property type="entry name" value="PAS domain"/>
    <property type="match status" value="2"/>
</dbReference>
<feature type="compositionally biased region" description="Polar residues" evidence="1">
    <location>
        <begin position="671"/>
        <end position="685"/>
    </location>
</feature>
<keyword evidence="4" id="KW-1185">Reference proteome</keyword>
<evidence type="ECO:0000256" key="1">
    <source>
        <dbReference type="SAM" id="MobiDB-lite"/>
    </source>
</evidence>
<feature type="region of interest" description="Disordered" evidence="1">
    <location>
        <begin position="204"/>
        <end position="233"/>
    </location>
</feature>
<dbReference type="Pfam" id="PF13426">
    <property type="entry name" value="PAS_9"/>
    <property type="match status" value="1"/>
</dbReference>
<feature type="region of interest" description="Disordered" evidence="1">
    <location>
        <begin position="667"/>
        <end position="725"/>
    </location>
</feature>
<evidence type="ECO:0000259" key="2">
    <source>
        <dbReference type="PROSITE" id="PS50112"/>
    </source>
</evidence>
<dbReference type="SMART" id="SM00091">
    <property type="entry name" value="PAS"/>
    <property type="match status" value="1"/>
</dbReference>
<dbReference type="Proteomes" id="UP001214628">
    <property type="component" value="Chromosome 1"/>
</dbReference>
<dbReference type="AlphaFoldDB" id="A0AAF0F3W8"/>
<dbReference type="InterPro" id="IPR035965">
    <property type="entry name" value="PAS-like_dom_sf"/>
</dbReference>
<accession>A0AAF0F3W8</accession>
<proteinExistence type="predicted"/>
<reference evidence="3" key="1">
    <citation type="submission" date="2023-02" db="EMBL/GenBank/DDBJ databases">
        <title>Mating type loci evolution in Malassezia.</title>
        <authorList>
            <person name="Coelho M.A."/>
        </authorList>
    </citation>
    <scope>NUCLEOTIDE SEQUENCE</scope>
    <source>
        <strain evidence="3">CBS 14136</strain>
    </source>
</reference>
<feature type="region of interest" description="Disordered" evidence="1">
    <location>
        <begin position="1"/>
        <end position="41"/>
    </location>
</feature>
<protein>
    <recommendedName>
        <fullName evidence="2">PAS domain-containing protein</fullName>
    </recommendedName>
</protein>
<feature type="compositionally biased region" description="Polar residues" evidence="1">
    <location>
        <begin position="402"/>
        <end position="424"/>
    </location>
</feature>